<proteinExistence type="predicted"/>
<evidence type="ECO:0000313" key="3">
    <source>
        <dbReference type="Proteomes" id="UP001603857"/>
    </source>
</evidence>
<dbReference type="AlphaFoldDB" id="A0ABD1LTY0"/>
<feature type="compositionally biased region" description="Basic and acidic residues" evidence="1">
    <location>
        <begin position="98"/>
        <end position="107"/>
    </location>
</feature>
<evidence type="ECO:0000256" key="1">
    <source>
        <dbReference type="SAM" id="MobiDB-lite"/>
    </source>
</evidence>
<dbReference type="Proteomes" id="UP001603857">
    <property type="component" value="Unassembled WGS sequence"/>
</dbReference>
<sequence>MGNKNSAISKAHGSQIAKVASIEPHYVISMERKLSAKPDLVSLRVHPTEKQGEVPLCDDDTFSNYIQRTKYKIRSMSNNGFLEEQRYPTHADVANGTDNKENERDPYSDFIQNSRNKFRTRTLSRNNSSFRRG</sequence>
<organism evidence="2 3">
    <name type="scientific">Flemingia macrophylla</name>
    <dbReference type="NCBI Taxonomy" id="520843"/>
    <lineage>
        <taxon>Eukaryota</taxon>
        <taxon>Viridiplantae</taxon>
        <taxon>Streptophyta</taxon>
        <taxon>Embryophyta</taxon>
        <taxon>Tracheophyta</taxon>
        <taxon>Spermatophyta</taxon>
        <taxon>Magnoliopsida</taxon>
        <taxon>eudicotyledons</taxon>
        <taxon>Gunneridae</taxon>
        <taxon>Pentapetalae</taxon>
        <taxon>rosids</taxon>
        <taxon>fabids</taxon>
        <taxon>Fabales</taxon>
        <taxon>Fabaceae</taxon>
        <taxon>Papilionoideae</taxon>
        <taxon>50 kb inversion clade</taxon>
        <taxon>NPAAA clade</taxon>
        <taxon>indigoferoid/millettioid clade</taxon>
        <taxon>Phaseoleae</taxon>
        <taxon>Flemingia</taxon>
    </lineage>
</organism>
<comment type="caution">
    <text evidence="2">The sequence shown here is derived from an EMBL/GenBank/DDBJ whole genome shotgun (WGS) entry which is preliminary data.</text>
</comment>
<gene>
    <name evidence="2" type="ORF">Fmac_020358</name>
</gene>
<protein>
    <submittedName>
        <fullName evidence="2">Uncharacterized protein</fullName>
    </submittedName>
</protein>
<evidence type="ECO:0000313" key="2">
    <source>
        <dbReference type="EMBL" id="KAL2326931.1"/>
    </source>
</evidence>
<dbReference type="PANTHER" id="PTHR36746">
    <property type="entry name" value="BNAC04G51760D PROTEIN"/>
    <property type="match status" value="1"/>
</dbReference>
<feature type="compositionally biased region" description="Polar residues" evidence="1">
    <location>
        <begin position="123"/>
        <end position="133"/>
    </location>
</feature>
<dbReference type="EMBL" id="JBGMDY010000007">
    <property type="protein sequence ID" value="KAL2326931.1"/>
    <property type="molecule type" value="Genomic_DNA"/>
</dbReference>
<accession>A0ABD1LTY0</accession>
<keyword evidence="3" id="KW-1185">Reference proteome</keyword>
<reference evidence="2 3" key="1">
    <citation type="submission" date="2024-08" db="EMBL/GenBank/DDBJ databases">
        <title>Insights into the chromosomal genome structure of Flemingia macrophylla.</title>
        <authorList>
            <person name="Ding Y."/>
            <person name="Zhao Y."/>
            <person name="Bi W."/>
            <person name="Wu M."/>
            <person name="Zhao G."/>
            <person name="Gong Y."/>
            <person name="Li W."/>
            <person name="Zhang P."/>
        </authorList>
    </citation>
    <scope>NUCLEOTIDE SEQUENCE [LARGE SCALE GENOMIC DNA]</scope>
    <source>
        <strain evidence="2">DYQJB</strain>
        <tissue evidence="2">Leaf</tissue>
    </source>
</reference>
<name>A0ABD1LTY0_9FABA</name>
<feature type="region of interest" description="Disordered" evidence="1">
    <location>
        <begin position="82"/>
        <end position="133"/>
    </location>
</feature>
<dbReference type="PANTHER" id="PTHR36746:SF2">
    <property type="match status" value="1"/>
</dbReference>